<dbReference type="Gene3D" id="3.60.15.10">
    <property type="entry name" value="Ribonuclease Z/Hydroxyacylglutathione hydrolase-like"/>
    <property type="match status" value="1"/>
</dbReference>
<keyword evidence="2" id="KW-1003">Cell membrane</keyword>
<evidence type="ECO:0000256" key="2">
    <source>
        <dbReference type="ARBA" id="ARBA00022475"/>
    </source>
</evidence>
<feature type="transmembrane region" description="Helical" evidence="6">
    <location>
        <begin position="390"/>
        <end position="408"/>
    </location>
</feature>
<dbReference type="Pfam" id="PF00753">
    <property type="entry name" value="Lactamase_B"/>
    <property type="match status" value="1"/>
</dbReference>
<feature type="transmembrane region" description="Helical" evidence="6">
    <location>
        <begin position="32"/>
        <end position="57"/>
    </location>
</feature>
<evidence type="ECO:0000256" key="4">
    <source>
        <dbReference type="ARBA" id="ARBA00022989"/>
    </source>
</evidence>
<dbReference type="Pfam" id="PF13567">
    <property type="entry name" value="DUF4131"/>
    <property type="match status" value="1"/>
</dbReference>
<dbReference type="InterPro" id="IPR025405">
    <property type="entry name" value="DUF4131"/>
</dbReference>
<dbReference type="Pfam" id="PF03772">
    <property type="entry name" value="Competence"/>
    <property type="match status" value="1"/>
</dbReference>
<proteinExistence type="predicted"/>
<evidence type="ECO:0000259" key="7">
    <source>
        <dbReference type="SMART" id="SM00849"/>
    </source>
</evidence>
<keyword evidence="9" id="KW-1185">Reference proteome</keyword>
<comment type="subcellular location">
    <subcellularLocation>
        <location evidence="1">Cell membrane</location>
        <topology evidence="1">Multi-pass membrane protein</topology>
    </subcellularLocation>
</comment>
<evidence type="ECO:0000313" key="9">
    <source>
        <dbReference type="Proteomes" id="UP000291130"/>
    </source>
</evidence>
<keyword evidence="3 6" id="KW-0812">Transmembrane</keyword>
<feature type="transmembrane region" description="Helical" evidence="6">
    <location>
        <begin position="359"/>
        <end position="378"/>
    </location>
</feature>
<evidence type="ECO:0000256" key="3">
    <source>
        <dbReference type="ARBA" id="ARBA00022692"/>
    </source>
</evidence>
<dbReference type="InterPro" id="IPR036866">
    <property type="entry name" value="RibonucZ/Hydroxyglut_hydro"/>
</dbReference>
<dbReference type="OrthoDB" id="9761531at2"/>
<feature type="transmembrane region" description="Helical" evidence="6">
    <location>
        <begin position="447"/>
        <end position="466"/>
    </location>
</feature>
<feature type="domain" description="Metallo-beta-lactamase" evidence="7">
    <location>
        <begin position="501"/>
        <end position="685"/>
    </location>
</feature>
<accession>A0A411MM08</accession>
<dbReference type="CDD" id="cd07731">
    <property type="entry name" value="ComA-like_MBL-fold"/>
    <property type="match status" value="1"/>
</dbReference>
<dbReference type="SMART" id="SM00849">
    <property type="entry name" value="Lactamase_B"/>
    <property type="match status" value="1"/>
</dbReference>
<feature type="transmembrane region" description="Helical" evidence="6">
    <location>
        <begin position="327"/>
        <end position="347"/>
    </location>
</feature>
<feature type="transmembrane region" description="Helical" evidence="6">
    <location>
        <begin position="230"/>
        <end position="250"/>
    </location>
</feature>
<evidence type="ECO:0000256" key="5">
    <source>
        <dbReference type="ARBA" id="ARBA00023136"/>
    </source>
</evidence>
<feature type="transmembrane region" description="Helical" evidence="6">
    <location>
        <begin position="256"/>
        <end position="277"/>
    </location>
</feature>
<dbReference type="SUPFAM" id="SSF56281">
    <property type="entry name" value="Metallo-hydrolase/oxidoreductase"/>
    <property type="match status" value="1"/>
</dbReference>
<dbReference type="KEGG" id="ptk:EXN22_19880"/>
<dbReference type="InterPro" id="IPR004477">
    <property type="entry name" value="ComEC_N"/>
</dbReference>
<dbReference type="InterPro" id="IPR004797">
    <property type="entry name" value="Competence_ComEC/Rec2"/>
</dbReference>
<dbReference type="NCBIfam" id="TIGR00361">
    <property type="entry name" value="ComEC_Rec2"/>
    <property type="match status" value="1"/>
</dbReference>
<dbReference type="GO" id="GO:0030420">
    <property type="term" value="P:establishment of competence for transformation"/>
    <property type="evidence" value="ECO:0007669"/>
    <property type="project" value="InterPro"/>
</dbReference>
<dbReference type="PANTHER" id="PTHR30619">
    <property type="entry name" value="DNA INTERNALIZATION/COMPETENCE PROTEIN COMEC/REC2"/>
    <property type="match status" value="1"/>
</dbReference>
<evidence type="ECO:0000256" key="6">
    <source>
        <dbReference type="SAM" id="Phobius"/>
    </source>
</evidence>
<dbReference type="RefSeq" id="WP_130265670.1">
    <property type="nucleotide sequence ID" value="NZ_CP035952.1"/>
</dbReference>
<reference evidence="8 9" key="1">
    <citation type="submission" date="2019-02" db="EMBL/GenBank/DDBJ databases">
        <title>Complete genome sequence of Pseudomonas sp. SNU WT1 isolated from rainbow trout.</title>
        <authorList>
            <person name="Oh W.T."/>
            <person name="Park S.C."/>
        </authorList>
    </citation>
    <scope>NUCLEOTIDE SEQUENCE [LARGE SCALE GENOMIC DNA]</scope>
    <source>
        <strain evidence="8 9">SNU WT1</strain>
    </source>
</reference>
<dbReference type="NCBIfam" id="TIGR00360">
    <property type="entry name" value="ComEC_N-term"/>
    <property type="match status" value="1"/>
</dbReference>
<dbReference type="AlphaFoldDB" id="A0A411MM08"/>
<dbReference type="EMBL" id="CP035952">
    <property type="protein sequence ID" value="QBF27833.1"/>
    <property type="molecule type" value="Genomic_DNA"/>
</dbReference>
<dbReference type="InterPro" id="IPR001279">
    <property type="entry name" value="Metallo-B-lactamas"/>
</dbReference>
<dbReference type="PANTHER" id="PTHR30619:SF1">
    <property type="entry name" value="RECOMBINATION PROTEIN 2"/>
    <property type="match status" value="1"/>
</dbReference>
<name>A0A411MM08_9PSED</name>
<dbReference type="Proteomes" id="UP000291130">
    <property type="component" value="Chromosome"/>
</dbReference>
<evidence type="ECO:0000313" key="8">
    <source>
        <dbReference type="EMBL" id="QBF27833.1"/>
    </source>
</evidence>
<dbReference type="InterPro" id="IPR035681">
    <property type="entry name" value="ComA-like_MBL"/>
</dbReference>
<sequence length="740" mass="80972">MRTGMLALALGLLSLGLLPALPSVWTLVLLIAFGICCLAAKLWSIGLFLLGLSWACVSAQLALDERLAAPLDGRTLWIEGRITGLPEQGTRSVRFELSDAQSRRGPLPRRMQLSWFGGPVVNSGEYWRLAVSLKRPSGLLNPHGPDQEASLLARRVGATGSVKAGERLLPATAAWRNDLRQRLLAVDAQGREAALVALIIGDGGGLARQDWQALQATGTVHLLVISGQHIGLLAGLVYALIAGLARLGWWPQRLPWLPWACVLAFAAALAYGVLAGFQVPVQRACMMLAMVLLWRLRFRHLGVGLPLLLALNAVLLWEPLASLQPGLWLSFMAVAVLIFIFSGRLGAWNPWLAWSRAQWLIAIGLLPVLLAQGLPVSLTAPLINLLAVPWISLAVLPAALLGTLLLPVPYVGEGLLWLAGGLLDGLFRLLVEVAAWQPAWLPEPLPFWAWLLVCLGAWLLLLPHGLPMRLLGWPLLLLAVFTPRERVPLGQAEVWQLDVGQGLAFVLRTRHHAMLYDAGPAMGDFDLGERVVLPSLRKLGVRRLDLMLLSHADADHAGGARAVQRGLPVLRVLGGEAAALPEALKAQPCNSGERWQWDGVNFSLWQWRDASDSNQDSCVLLVEARGEKLLLTGDLDARGERAWTRDWQASRVDWLQSPHHGSRSSSSEALLKATAPRGVLISRGRYNAFGHPHPQVLARYRTHGIQAYDSVEYGALRLRLGSFGEPEGLRAQRRFWRDPR</sequence>
<dbReference type="GO" id="GO:0005886">
    <property type="term" value="C:plasma membrane"/>
    <property type="evidence" value="ECO:0007669"/>
    <property type="project" value="UniProtKB-SubCell"/>
</dbReference>
<dbReference type="InterPro" id="IPR052159">
    <property type="entry name" value="Competence_DNA_uptake"/>
</dbReference>
<feature type="transmembrane region" description="Helical" evidence="6">
    <location>
        <begin position="298"/>
        <end position="315"/>
    </location>
</feature>
<keyword evidence="4 6" id="KW-1133">Transmembrane helix</keyword>
<protein>
    <submittedName>
        <fullName evidence="8">DNA internalization-related competence protein ComEC/Rec2</fullName>
    </submittedName>
</protein>
<feature type="transmembrane region" description="Helical" evidence="6">
    <location>
        <begin position="415"/>
        <end position="435"/>
    </location>
</feature>
<keyword evidence="5 6" id="KW-0472">Membrane</keyword>
<gene>
    <name evidence="8" type="ORF">EXN22_19880</name>
</gene>
<organism evidence="8 9">
    <name type="scientific">Pseudomonas tructae</name>
    <dbReference type="NCBI Taxonomy" id="2518644"/>
    <lineage>
        <taxon>Bacteria</taxon>
        <taxon>Pseudomonadati</taxon>
        <taxon>Pseudomonadota</taxon>
        <taxon>Gammaproteobacteria</taxon>
        <taxon>Pseudomonadales</taxon>
        <taxon>Pseudomonadaceae</taxon>
        <taxon>Pseudomonas</taxon>
    </lineage>
</organism>
<evidence type="ECO:0000256" key="1">
    <source>
        <dbReference type="ARBA" id="ARBA00004651"/>
    </source>
</evidence>